<dbReference type="GO" id="GO:0032259">
    <property type="term" value="P:methylation"/>
    <property type="evidence" value="ECO:0007669"/>
    <property type="project" value="UniProtKB-KW"/>
</dbReference>
<dbReference type="AlphaFoldDB" id="A0A366E8I4"/>
<dbReference type="CDD" id="cd02440">
    <property type="entry name" value="AdoMet_MTases"/>
    <property type="match status" value="1"/>
</dbReference>
<dbReference type="Proteomes" id="UP000252893">
    <property type="component" value="Unassembled WGS sequence"/>
</dbReference>
<organism evidence="3 4">
    <name type="scientific">Pseudochrobactrum asaccharolyticum</name>
    <dbReference type="NCBI Taxonomy" id="354351"/>
    <lineage>
        <taxon>Bacteria</taxon>
        <taxon>Pseudomonadati</taxon>
        <taxon>Pseudomonadota</taxon>
        <taxon>Alphaproteobacteria</taxon>
        <taxon>Hyphomicrobiales</taxon>
        <taxon>Brucellaceae</taxon>
        <taxon>Pseudochrobactrum</taxon>
    </lineage>
</organism>
<gene>
    <name evidence="3" type="ORF">DFR47_101241</name>
</gene>
<name>A0A366E8I4_9HYPH</name>
<evidence type="ECO:0000259" key="2">
    <source>
        <dbReference type="Pfam" id="PF13649"/>
    </source>
</evidence>
<dbReference type="OrthoDB" id="9765084at2"/>
<keyword evidence="1 3" id="KW-0808">Transferase</keyword>
<keyword evidence="4" id="KW-1185">Reference proteome</keyword>
<dbReference type="InterPro" id="IPR041698">
    <property type="entry name" value="Methyltransf_25"/>
</dbReference>
<sequence>MSKIADNIIPLYEAHAQRWDDIRRSNTAKGLMEADWLKRFTGLLPQQGAVLDCGCGAGEPMAGHLIREGFQITGIDSSSSMIGICRERFPQHQWLVADMRALTLPQQFNGILAWDSFFHLQRDDQRRMFPRFAALAADHAVLMFTSGTSNGEAIGTFEGQPLYHSSLAPEEYRALLSENGFDAVQYVENDPHCGNHTIWLCRKTS</sequence>
<dbReference type="InterPro" id="IPR029063">
    <property type="entry name" value="SAM-dependent_MTases_sf"/>
</dbReference>
<proteinExistence type="predicted"/>
<reference evidence="3 4" key="1">
    <citation type="submission" date="2018-06" db="EMBL/GenBank/DDBJ databases">
        <title>Genomic Encyclopedia of Type Strains, Phase IV (KMG-IV): sequencing the most valuable type-strain genomes for metagenomic binning, comparative biology and taxonomic classification.</title>
        <authorList>
            <person name="Goeker M."/>
        </authorList>
    </citation>
    <scope>NUCLEOTIDE SEQUENCE [LARGE SCALE GENOMIC DNA]</scope>
    <source>
        <strain evidence="3 4">DSM 25619</strain>
    </source>
</reference>
<accession>A0A366E8I4</accession>
<dbReference type="GO" id="GO:0008168">
    <property type="term" value="F:methyltransferase activity"/>
    <property type="evidence" value="ECO:0007669"/>
    <property type="project" value="UniProtKB-KW"/>
</dbReference>
<dbReference type="EMBL" id="QNRH01000001">
    <property type="protein sequence ID" value="RBO98642.1"/>
    <property type="molecule type" value="Genomic_DNA"/>
</dbReference>
<dbReference type="Gene3D" id="3.40.50.150">
    <property type="entry name" value="Vaccinia Virus protein VP39"/>
    <property type="match status" value="1"/>
</dbReference>
<evidence type="ECO:0000313" key="3">
    <source>
        <dbReference type="EMBL" id="RBO98642.1"/>
    </source>
</evidence>
<feature type="domain" description="Methyltransferase" evidence="2">
    <location>
        <begin position="50"/>
        <end position="134"/>
    </location>
</feature>
<keyword evidence="3" id="KW-0489">Methyltransferase</keyword>
<dbReference type="SUPFAM" id="SSF53335">
    <property type="entry name" value="S-adenosyl-L-methionine-dependent methyltransferases"/>
    <property type="match status" value="1"/>
</dbReference>
<dbReference type="RefSeq" id="WP_113942585.1">
    <property type="nucleotide sequence ID" value="NZ_JBHEEG010000003.1"/>
</dbReference>
<evidence type="ECO:0000313" key="4">
    <source>
        <dbReference type="Proteomes" id="UP000252893"/>
    </source>
</evidence>
<evidence type="ECO:0000256" key="1">
    <source>
        <dbReference type="ARBA" id="ARBA00022679"/>
    </source>
</evidence>
<dbReference type="PANTHER" id="PTHR43861">
    <property type="entry name" value="TRANS-ACONITATE 2-METHYLTRANSFERASE-RELATED"/>
    <property type="match status" value="1"/>
</dbReference>
<comment type="caution">
    <text evidence="3">The sequence shown here is derived from an EMBL/GenBank/DDBJ whole genome shotgun (WGS) entry which is preliminary data.</text>
</comment>
<protein>
    <submittedName>
        <fullName evidence="3">Methyltransferase family protein</fullName>
    </submittedName>
</protein>
<dbReference type="Pfam" id="PF13649">
    <property type="entry name" value="Methyltransf_25"/>
    <property type="match status" value="1"/>
</dbReference>